<gene>
    <name evidence="11" type="ORF">EB796_008101</name>
</gene>
<dbReference type="InterPro" id="IPR001949">
    <property type="entry name" value="NADH-UbQ_OxRdtase_51kDa_CS"/>
</dbReference>
<dbReference type="Gene3D" id="3.40.50.11540">
    <property type="entry name" value="NADH-ubiquinone oxidoreductase 51kDa subunit"/>
    <property type="match status" value="1"/>
</dbReference>
<dbReference type="InterPro" id="IPR011538">
    <property type="entry name" value="Nuo51_FMN-bd"/>
</dbReference>
<evidence type="ECO:0000256" key="7">
    <source>
        <dbReference type="ARBA" id="ARBA00022723"/>
    </source>
</evidence>
<dbReference type="FunFam" id="3.40.50.11540:FF:000001">
    <property type="entry name" value="NADH dehydrogenase [ubiquinone] flavoprotein 1, mitochondrial"/>
    <property type="match status" value="1"/>
</dbReference>
<dbReference type="FunFam" id="3.10.20.600:FF:000001">
    <property type="entry name" value="NADH dehydrogenase [ubiquinone] flavoprotein 1, mitochondrial"/>
    <property type="match status" value="1"/>
</dbReference>
<keyword evidence="6" id="KW-0288">FMN</keyword>
<evidence type="ECO:0000256" key="4">
    <source>
        <dbReference type="ARBA" id="ARBA00022485"/>
    </source>
</evidence>
<dbReference type="SUPFAM" id="SSF142984">
    <property type="entry name" value="Nqo1 middle domain-like"/>
    <property type="match status" value="1"/>
</dbReference>
<dbReference type="InterPro" id="IPR037225">
    <property type="entry name" value="Nuo51_FMN-bd_sf"/>
</dbReference>
<evidence type="ECO:0000256" key="1">
    <source>
        <dbReference type="ARBA" id="ARBA00001917"/>
    </source>
</evidence>
<dbReference type="PROSITE" id="PS00644">
    <property type="entry name" value="COMPLEX1_51K_1"/>
    <property type="match status" value="1"/>
</dbReference>
<dbReference type="InterPro" id="IPR054765">
    <property type="entry name" value="SLBB_dom"/>
</dbReference>
<keyword evidence="4" id="KW-0004">4Fe-4S</keyword>
<dbReference type="Pfam" id="PF10589">
    <property type="entry name" value="NADH_4Fe-4S"/>
    <property type="match status" value="1"/>
</dbReference>
<dbReference type="InterPro" id="IPR050837">
    <property type="entry name" value="ComplexI_51kDa_subunit"/>
</dbReference>
<keyword evidence="5" id="KW-0285">Flavoprotein</keyword>
<comment type="caution">
    <text evidence="11">The sequence shown here is derived from an EMBL/GenBank/DDBJ whole genome shotgun (WGS) entry which is preliminary data.</text>
</comment>
<dbReference type="Proteomes" id="UP000593567">
    <property type="component" value="Unassembled WGS sequence"/>
</dbReference>
<evidence type="ECO:0000259" key="10">
    <source>
        <dbReference type="SMART" id="SM00928"/>
    </source>
</evidence>
<evidence type="ECO:0000313" key="12">
    <source>
        <dbReference type="Proteomes" id="UP000593567"/>
    </source>
</evidence>
<proteinExistence type="inferred from homology"/>
<dbReference type="PROSITE" id="PS00645">
    <property type="entry name" value="COMPLEX1_51K_2"/>
    <property type="match status" value="1"/>
</dbReference>
<dbReference type="SUPFAM" id="SSF140490">
    <property type="entry name" value="Nqo1C-terminal domain-like"/>
    <property type="match status" value="1"/>
</dbReference>
<dbReference type="GO" id="GO:0046872">
    <property type="term" value="F:metal ion binding"/>
    <property type="evidence" value="ECO:0007669"/>
    <property type="project" value="UniProtKB-KW"/>
</dbReference>
<organism evidence="11 12">
    <name type="scientific">Bugula neritina</name>
    <name type="common">Brown bryozoan</name>
    <name type="synonym">Sertularia neritina</name>
    <dbReference type="NCBI Taxonomy" id="10212"/>
    <lineage>
        <taxon>Eukaryota</taxon>
        <taxon>Metazoa</taxon>
        <taxon>Spiralia</taxon>
        <taxon>Lophotrochozoa</taxon>
        <taxon>Bryozoa</taxon>
        <taxon>Gymnolaemata</taxon>
        <taxon>Cheilostomatida</taxon>
        <taxon>Flustrina</taxon>
        <taxon>Buguloidea</taxon>
        <taxon>Bugulidae</taxon>
        <taxon>Bugula</taxon>
    </lineage>
</organism>
<feature type="domain" description="NADH-ubiquinone oxidoreductase 51kDa subunit iron-sulphur binding" evidence="10">
    <location>
        <begin position="372"/>
        <end position="417"/>
    </location>
</feature>
<dbReference type="SMART" id="SM00928">
    <property type="entry name" value="NADH_4Fe-4S"/>
    <property type="match status" value="1"/>
</dbReference>
<dbReference type="Pfam" id="PF01512">
    <property type="entry name" value="Complex1_51K"/>
    <property type="match status" value="1"/>
</dbReference>
<dbReference type="EMBL" id="VXIV02001288">
    <property type="protein sequence ID" value="KAF6033588.1"/>
    <property type="molecule type" value="Genomic_DNA"/>
</dbReference>
<evidence type="ECO:0000313" key="11">
    <source>
        <dbReference type="EMBL" id="KAF6033588.1"/>
    </source>
</evidence>
<keyword evidence="12" id="KW-1185">Reference proteome</keyword>
<keyword evidence="9" id="KW-0411">Iron-sulfur</keyword>
<dbReference type="GO" id="GO:0005739">
    <property type="term" value="C:mitochondrion"/>
    <property type="evidence" value="ECO:0007669"/>
    <property type="project" value="GOC"/>
</dbReference>
<dbReference type="SUPFAM" id="SSF142019">
    <property type="entry name" value="Nqo1 FMN-binding domain-like"/>
    <property type="match status" value="1"/>
</dbReference>
<dbReference type="Gene3D" id="1.20.1440.230">
    <property type="entry name" value="NADH-ubiquinone oxidoreductase 51kDa subunit, iron-sulphur binding domain"/>
    <property type="match status" value="2"/>
</dbReference>
<dbReference type="InterPro" id="IPR019575">
    <property type="entry name" value="Nuop51_4Fe4S-bd"/>
</dbReference>
<dbReference type="GO" id="GO:0008137">
    <property type="term" value="F:NADH dehydrogenase (ubiquinone) activity"/>
    <property type="evidence" value="ECO:0007669"/>
    <property type="project" value="InterPro"/>
</dbReference>
<dbReference type="Pfam" id="PF22461">
    <property type="entry name" value="SLBB_2"/>
    <property type="match status" value="1"/>
</dbReference>
<dbReference type="InterPro" id="IPR037207">
    <property type="entry name" value="Nuop51_4Fe4S-bd_sf"/>
</dbReference>
<keyword evidence="7" id="KW-0479">Metal-binding</keyword>
<evidence type="ECO:0000256" key="8">
    <source>
        <dbReference type="ARBA" id="ARBA00023004"/>
    </source>
</evidence>
<evidence type="ECO:0000256" key="5">
    <source>
        <dbReference type="ARBA" id="ARBA00022630"/>
    </source>
</evidence>
<protein>
    <submittedName>
        <fullName evidence="11">NDUFV1</fullName>
    </submittedName>
</protein>
<dbReference type="PANTHER" id="PTHR11780">
    <property type="entry name" value="NADH-UBIQUINONE OXIDOREDUCTASE FLAVOPROTEIN 1 NDUFV1"/>
    <property type="match status" value="1"/>
</dbReference>
<reference evidence="11" key="1">
    <citation type="submission" date="2020-06" db="EMBL/GenBank/DDBJ databases">
        <title>Draft genome of Bugula neritina, a colonial animal packing powerful symbionts and potential medicines.</title>
        <authorList>
            <person name="Rayko M."/>
        </authorList>
    </citation>
    <scope>NUCLEOTIDE SEQUENCE [LARGE SCALE GENOMIC DNA]</scope>
    <source>
        <strain evidence="11">Kwan_BN1</strain>
    </source>
</reference>
<evidence type="ECO:0000256" key="2">
    <source>
        <dbReference type="ARBA" id="ARBA00001966"/>
    </source>
</evidence>
<comment type="cofactor">
    <cofactor evidence="1">
        <name>FMN</name>
        <dbReference type="ChEBI" id="CHEBI:58210"/>
    </cofactor>
</comment>
<dbReference type="GO" id="GO:0010181">
    <property type="term" value="F:FMN binding"/>
    <property type="evidence" value="ECO:0007669"/>
    <property type="project" value="InterPro"/>
</dbReference>
<dbReference type="NCBIfam" id="NF010120">
    <property type="entry name" value="PRK13596.1"/>
    <property type="match status" value="1"/>
</dbReference>
<evidence type="ECO:0000256" key="6">
    <source>
        <dbReference type="ARBA" id="ARBA00022643"/>
    </source>
</evidence>
<dbReference type="AlphaFoldDB" id="A0A7J7K7I4"/>
<accession>A0A7J7K7I4</accession>
<comment type="cofactor">
    <cofactor evidence="2">
        <name>[4Fe-4S] cluster</name>
        <dbReference type="ChEBI" id="CHEBI:49883"/>
    </cofactor>
</comment>
<evidence type="ECO:0000256" key="9">
    <source>
        <dbReference type="ARBA" id="ARBA00023014"/>
    </source>
</evidence>
<comment type="similarity">
    <text evidence="3">Belongs to the complex I 51 kDa subunit family.</text>
</comment>
<dbReference type="OrthoDB" id="42889at2759"/>
<dbReference type="Gene3D" id="3.10.20.600">
    <property type="match status" value="1"/>
</dbReference>
<dbReference type="GO" id="GO:0051539">
    <property type="term" value="F:4 iron, 4 sulfur cluster binding"/>
    <property type="evidence" value="ECO:0007669"/>
    <property type="project" value="UniProtKB-KW"/>
</dbReference>
<name>A0A7J7K7I4_BUGNE</name>
<dbReference type="GO" id="GO:0006120">
    <property type="term" value="P:mitochondrial electron transport, NADH to ubiquinone"/>
    <property type="evidence" value="ECO:0007669"/>
    <property type="project" value="TreeGrafter"/>
</dbReference>
<evidence type="ECO:0000256" key="3">
    <source>
        <dbReference type="ARBA" id="ARBA00007523"/>
    </source>
</evidence>
<dbReference type="PANTHER" id="PTHR11780:SF10">
    <property type="entry name" value="NADH DEHYDROGENASE [UBIQUINONE] FLAVOPROTEIN 1, MITOCHONDRIAL"/>
    <property type="match status" value="1"/>
</dbReference>
<keyword evidence="8" id="KW-0408">Iron</keyword>
<sequence>MTVQFISLSVGSQTARLATLTTSSNLSAAEAEKKPEKTKFGPLKDEDRIFTNLYGRHDWKLKGAMSRGQWYKTKEIVLKGPEWIQGEVKESGLRGRGGAGFPTGLKWSFMNKPDDGRPKYLVVNADEGEPGTCKDREIMRHDPHTLVEGCLVAGRAMGARAAYIYIRGEFYNEASNMQVAINEAYKAGFIGKDACGSGYDFDVYLHRGAGAYICGEETALIESLEGKQGKPRLKPPFPADIGVFGCPTTVANVETVAVAPAICRRGGSWFASMGRERNRGQKLFNISGQVNNPCTVEEEMSIPLKELIERHAGGVIGGWDNLLGVIPGGSSTPVIPKSSCDTVLMDFDGLVEAQTSLGTAAVIVMNKQCDIVRCISRLIDFYKHESCGQCTPCREGVSWMMKVMHRFSHTICALGDGAAWPVQGLIRHFRPVLEQRMRDFEAKQTQAEAS</sequence>